<reference evidence="10" key="1">
    <citation type="journal article" date="2021" name="PeerJ">
        <title>Extensive microbial diversity within the chicken gut microbiome revealed by metagenomics and culture.</title>
        <authorList>
            <person name="Gilroy R."/>
            <person name="Ravi A."/>
            <person name="Getino M."/>
            <person name="Pursley I."/>
            <person name="Horton D.L."/>
            <person name="Alikhan N.F."/>
            <person name="Baker D."/>
            <person name="Gharbi K."/>
            <person name="Hall N."/>
            <person name="Watson M."/>
            <person name="Adriaenssens E.M."/>
            <person name="Foster-Nyarko E."/>
            <person name="Jarju S."/>
            <person name="Secka A."/>
            <person name="Antonio M."/>
            <person name="Oren A."/>
            <person name="Chaudhuri R.R."/>
            <person name="La Ragione R."/>
            <person name="Hildebrand F."/>
            <person name="Pallen M.J."/>
        </authorList>
    </citation>
    <scope>NUCLEOTIDE SEQUENCE</scope>
    <source>
        <strain evidence="10">USASDec5-558</strain>
    </source>
</reference>
<dbReference type="InterPro" id="IPR003736">
    <property type="entry name" value="PAAI_dom"/>
</dbReference>
<proteinExistence type="inferred from homology"/>
<evidence type="ECO:0000256" key="7">
    <source>
        <dbReference type="ARBA" id="ARBA00032272"/>
    </source>
</evidence>
<dbReference type="GO" id="GO:0016462">
    <property type="term" value="F:pyrophosphatase activity"/>
    <property type="evidence" value="ECO:0007669"/>
    <property type="project" value="UniProtKB-ARBA"/>
</dbReference>
<gene>
    <name evidence="10" type="ORF">H9850_01345</name>
</gene>
<dbReference type="InterPro" id="IPR015797">
    <property type="entry name" value="NUDIX_hydrolase-like_dom_sf"/>
</dbReference>
<dbReference type="InterPro" id="IPR029069">
    <property type="entry name" value="HotDog_dom_sf"/>
</dbReference>
<dbReference type="PANTHER" id="PTHR11839:SF18">
    <property type="entry name" value="NUDIX HYDROLASE DOMAIN-CONTAINING PROTEIN"/>
    <property type="match status" value="1"/>
</dbReference>
<organism evidence="10 11">
    <name type="scientific">Candidatus Anaerobiospirillum pullistercoris</name>
    <dbReference type="NCBI Taxonomy" id="2838452"/>
    <lineage>
        <taxon>Bacteria</taxon>
        <taxon>Pseudomonadati</taxon>
        <taxon>Pseudomonadota</taxon>
        <taxon>Gammaproteobacteria</taxon>
        <taxon>Aeromonadales</taxon>
        <taxon>Succinivibrionaceae</taxon>
        <taxon>Anaerobiospirillum</taxon>
    </lineage>
</organism>
<comment type="similarity">
    <text evidence="3">Belongs to the Nudix hydrolase family. NudK subfamily.</text>
</comment>
<name>A0A9D1WC42_9GAMM</name>
<dbReference type="Gene3D" id="3.10.129.10">
    <property type="entry name" value="Hotdog Thioesterase"/>
    <property type="match status" value="1"/>
</dbReference>
<dbReference type="PANTHER" id="PTHR11839">
    <property type="entry name" value="UDP/ADP-SUGAR PYROPHOSPHATASE"/>
    <property type="match status" value="1"/>
</dbReference>
<dbReference type="NCBIfam" id="TIGR00369">
    <property type="entry name" value="unchar_dom_1"/>
    <property type="match status" value="1"/>
</dbReference>
<dbReference type="SUPFAM" id="SSF54637">
    <property type="entry name" value="Thioesterase/thiol ester dehydrase-isomerase"/>
    <property type="match status" value="1"/>
</dbReference>
<dbReference type="InterPro" id="IPR000086">
    <property type="entry name" value="NUDIX_hydrolase_dom"/>
</dbReference>
<dbReference type="Gene3D" id="3.90.79.10">
    <property type="entry name" value="Nucleoside Triphosphate Pyrophosphohydrolase"/>
    <property type="match status" value="1"/>
</dbReference>
<reference evidence="10" key="2">
    <citation type="submission" date="2021-04" db="EMBL/GenBank/DDBJ databases">
        <authorList>
            <person name="Gilroy R."/>
        </authorList>
    </citation>
    <scope>NUCLEOTIDE SEQUENCE</scope>
    <source>
        <strain evidence="10">USASDec5-558</strain>
    </source>
</reference>
<protein>
    <recommendedName>
        <fullName evidence="4">GDP-mannose pyrophosphatase</fullName>
    </recommendedName>
    <alternativeName>
        <fullName evidence="6">GDP-mannose hydrolase</fullName>
    </alternativeName>
    <alternativeName>
        <fullName evidence="7">GDPMK</fullName>
    </alternativeName>
</protein>
<dbReference type="Pfam" id="PF00293">
    <property type="entry name" value="NUDIX"/>
    <property type="match status" value="1"/>
</dbReference>
<accession>A0A9D1WC42</accession>
<sequence>MSTPDVDDAPIKTLHSSREKCGRFTYVSDQVLVHGVQRPYDYIDIHSGVCILPIYQGKICLLREYRYPIKSYQYQLPGGFIDEGEAVEVAAQRELLEETGLVSDHVIDLGSFYPSFGSTNEEIHLAAAICTRREKPQQEVSEVIEPIFMTKDEVFSLVAQGKFKHGAGLVALFKYFSIYEAQAQAPSSASAATAAADAASCCQPEFSTDVSPDFNLQDALYGVHSSQSEESHGFSVPLGICFKYLSPELIKAEIKVTPQLCRPTAKGFILHGGATLACAETIAGVGSLVSCAGRFNPCGVSITANHVAMALVGDCLQVKATRLHAGARNHLWNIDFSNKQGELVSAVRVTNALIPEA</sequence>
<evidence type="ECO:0000259" key="9">
    <source>
        <dbReference type="PROSITE" id="PS51462"/>
    </source>
</evidence>
<dbReference type="CDD" id="cd03424">
    <property type="entry name" value="NUDIX_ADPRase_Nudt5_UGPPase_Nudt14"/>
    <property type="match status" value="1"/>
</dbReference>
<comment type="caution">
    <text evidence="10">The sequence shown here is derived from an EMBL/GenBank/DDBJ whole genome shotgun (WGS) entry which is preliminary data.</text>
</comment>
<dbReference type="InterPro" id="IPR020476">
    <property type="entry name" value="Nudix_hydrolase"/>
</dbReference>
<dbReference type="GO" id="GO:0019693">
    <property type="term" value="P:ribose phosphate metabolic process"/>
    <property type="evidence" value="ECO:0007669"/>
    <property type="project" value="TreeGrafter"/>
</dbReference>
<evidence type="ECO:0000256" key="4">
    <source>
        <dbReference type="ARBA" id="ARBA00016377"/>
    </source>
</evidence>
<dbReference type="GO" id="GO:0016289">
    <property type="term" value="F:acyl-CoA hydrolase activity"/>
    <property type="evidence" value="ECO:0007669"/>
    <property type="project" value="UniProtKB-ARBA"/>
</dbReference>
<dbReference type="AlphaFoldDB" id="A0A9D1WC42"/>
<comment type="catalytic activity">
    <reaction evidence="1">
        <text>GDP-alpha-D-mannose + H2O = alpha-D-mannose 1-phosphate + GMP + 2 H(+)</text>
        <dbReference type="Rhea" id="RHEA:27978"/>
        <dbReference type="ChEBI" id="CHEBI:15377"/>
        <dbReference type="ChEBI" id="CHEBI:15378"/>
        <dbReference type="ChEBI" id="CHEBI:57527"/>
        <dbReference type="ChEBI" id="CHEBI:58115"/>
        <dbReference type="ChEBI" id="CHEBI:58409"/>
    </reaction>
</comment>
<keyword evidence="5 8" id="KW-0378">Hydrolase</keyword>
<dbReference type="GO" id="GO:0006753">
    <property type="term" value="P:nucleoside phosphate metabolic process"/>
    <property type="evidence" value="ECO:0007669"/>
    <property type="project" value="TreeGrafter"/>
</dbReference>
<evidence type="ECO:0000256" key="6">
    <source>
        <dbReference type="ARBA" id="ARBA00032162"/>
    </source>
</evidence>
<evidence type="ECO:0000256" key="5">
    <source>
        <dbReference type="ARBA" id="ARBA00022801"/>
    </source>
</evidence>
<evidence type="ECO:0000256" key="8">
    <source>
        <dbReference type="RuleBase" id="RU003476"/>
    </source>
</evidence>
<dbReference type="Pfam" id="PF03061">
    <property type="entry name" value="4HBT"/>
    <property type="match status" value="1"/>
</dbReference>
<evidence type="ECO:0000256" key="2">
    <source>
        <dbReference type="ARBA" id="ARBA00001946"/>
    </source>
</evidence>
<dbReference type="PROSITE" id="PS00893">
    <property type="entry name" value="NUDIX_BOX"/>
    <property type="match status" value="1"/>
</dbReference>
<comment type="cofactor">
    <cofactor evidence="2">
        <name>Mg(2+)</name>
        <dbReference type="ChEBI" id="CHEBI:18420"/>
    </cofactor>
</comment>
<dbReference type="PROSITE" id="PS51462">
    <property type="entry name" value="NUDIX"/>
    <property type="match status" value="1"/>
</dbReference>
<evidence type="ECO:0000256" key="1">
    <source>
        <dbReference type="ARBA" id="ARBA00000847"/>
    </source>
</evidence>
<dbReference type="GO" id="GO:0005829">
    <property type="term" value="C:cytosol"/>
    <property type="evidence" value="ECO:0007669"/>
    <property type="project" value="TreeGrafter"/>
</dbReference>
<evidence type="ECO:0000256" key="3">
    <source>
        <dbReference type="ARBA" id="ARBA00007275"/>
    </source>
</evidence>
<dbReference type="InterPro" id="IPR006683">
    <property type="entry name" value="Thioestr_dom"/>
</dbReference>
<evidence type="ECO:0000313" key="10">
    <source>
        <dbReference type="EMBL" id="HIX56098.1"/>
    </source>
</evidence>
<dbReference type="PRINTS" id="PR00502">
    <property type="entry name" value="NUDIXFAMILY"/>
</dbReference>
<evidence type="ECO:0000313" key="11">
    <source>
        <dbReference type="Proteomes" id="UP000886829"/>
    </source>
</evidence>
<dbReference type="CDD" id="cd03443">
    <property type="entry name" value="PaaI_thioesterase"/>
    <property type="match status" value="1"/>
</dbReference>
<dbReference type="SUPFAM" id="SSF55811">
    <property type="entry name" value="Nudix"/>
    <property type="match status" value="1"/>
</dbReference>
<dbReference type="Proteomes" id="UP000886829">
    <property type="component" value="Unassembled WGS sequence"/>
</dbReference>
<dbReference type="EMBL" id="DXEV01000029">
    <property type="protein sequence ID" value="HIX56098.1"/>
    <property type="molecule type" value="Genomic_DNA"/>
</dbReference>
<feature type="domain" description="Nudix hydrolase" evidence="9">
    <location>
        <begin position="44"/>
        <end position="171"/>
    </location>
</feature>
<dbReference type="InterPro" id="IPR020084">
    <property type="entry name" value="NUDIX_hydrolase_CS"/>
</dbReference>